<evidence type="ECO:0000313" key="2">
    <source>
        <dbReference type="Proteomes" id="UP000499080"/>
    </source>
</evidence>
<keyword evidence="2" id="KW-1185">Reference proteome</keyword>
<proteinExistence type="predicted"/>
<dbReference type="AlphaFoldDB" id="A0A4Y2ESW8"/>
<protein>
    <submittedName>
        <fullName evidence="1">Uncharacterized protein</fullName>
    </submittedName>
</protein>
<dbReference type="EMBL" id="BGPR01000688">
    <property type="protein sequence ID" value="GBM31607.1"/>
    <property type="molecule type" value="Genomic_DNA"/>
</dbReference>
<reference evidence="1 2" key="1">
    <citation type="journal article" date="2019" name="Sci. Rep.">
        <title>Orb-weaving spider Araneus ventricosus genome elucidates the spidroin gene catalogue.</title>
        <authorList>
            <person name="Kono N."/>
            <person name="Nakamura H."/>
            <person name="Ohtoshi R."/>
            <person name="Moran D.A.P."/>
            <person name="Shinohara A."/>
            <person name="Yoshida Y."/>
            <person name="Fujiwara M."/>
            <person name="Mori M."/>
            <person name="Tomita M."/>
            <person name="Arakawa K."/>
        </authorList>
    </citation>
    <scope>NUCLEOTIDE SEQUENCE [LARGE SCALE GENOMIC DNA]</scope>
</reference>
<organism evidence="1 2">
    <name type="scientific">Araneus ventricosus</name>
    <name type="common">Orbweaver spider</name>
    <name type="synonym">Epeira ventricosa</name>
    <dbReference type="NCBI Taxonomy" id="182803"/>
    <lineage>
        <taxon>Eukaryota</taxon>
        <taxon>Metazoa</taxon>
        <taxon>Ecdysozoa</taxon>
        <taxon>Arthropoda</taxon>
        <taxon>Chelicerata</taxon>
        <taxon>Arachnida</taxon>
        <taxon>Araneae</taxon>
        <taxon>Araneomorphae</taxon>
        <taxon>Entelegynae</taxon>
        <taxon>Araneoidea</taxon>
        <taxon>Araneidae</taxon>
        <taxon>Araneus</taxon>
    </lineage>
</organism>
<name>A0A4Y2ESW8_ARAVE</name>
<dbReference type="Proteomes" id="UP000499080">
    <property type="component" value="Unassembled WGS sequence"/>
</dbReference>
<accession>A0A4Y2ESW8</accession>
<evidence type="ECO:0000313" key="1">
    <source>
        <dbReference type="EMBL" id="GBM31607.1"/>
    </source>
</evidence>
<comment type="caution">
    <text evidence="1">The sequence shown here is derived from an EMBL/GenBank/DDBJ whole genome shotgun (WGS) entry which is preliminary data.</text>
</comment>
<sequence length="172" mass="19056">MMIPENATLFSISLLGQKIRLNVRENATACRREYLGAALGSERCAYPLGRLWSFVCNASKEAVELSVVESSVIFVISDLLTVCVGTYQSADSLTAVITCEFLSLSVDNLCKIYCFLLPVLRVSLHICEQTLIIHCPACWSVYTIHLQKDFCSNVFLPYEVTVSSSSNSKLNL</sequence>
<gene>
    <name evidence="1" type="ORF">AVEN_198464_1</name>
</gene>